<dbReference type="Proteomes" id="UP000318420">
    <property type="component" value="Segment"/>
</dbReference>
<sequence length="249" mass="28759">MQITKAASQNVCLHKSENGAIQLIYRRSRDLGLRAYINLSTKTEDAMDIIPAICGKTRYSHRIIIDWLTSEHKKENYPVELFTLVAEYLSLFRSDPAVRKAMSQSLYKMCGALERDFERSRMFGKSKGNLFYKLWEQEVISLDDTPNEMEFFRLTFVKTDTSYNLGLDYRVLKGDKPGCYAGRVDLSRNPPMGIDQIYALICNGVKTVEQWKHISGERAETILETAEYNMHADLAMLEEVSYRHQCKLI</sequence>
<protein>
    <submittedName>
        <fullName evidence="1">Uncharacterized protein</fullName>
    </submittedName>
</protein>
<reference evidence="1 2" key="1">
    <citation type="submission" date="2019-04" db="EMBL/GenBank/DDBJ databases">
        <title>Novel bacteriophages capable of disrupting biofilms from clinical strains of Aeromonas hydrophila with intrinsic antibiotic resistance.</title>
        <authorList>
            <person name="Kabwe M."/>
            <person name="Brown T.L."/>
            <person name="Speirs L."/>
            <person name="Ku H."/>
            <person name="Leach M."/>
            <person name="Chan H.T."/>
            <person name="Petrovski S."/>
            <person name="Lock P."/>
            <person name="Tucci J."/>
        </authorList>
    </citation>
    <scope>NUCLEOTIDE SEQUENCE [LARGE SCALE GENOMIC DNA]</scope>
</reference>
<gene>
    <name evidence="1" type="ORF">LAh10_55</name>
</gene>
<name>A0A514A1G1_9CAUD</name>
<accession>A0A514A1G1</accession>
<keyword evidence="2" id="KW-1185">Reference proteome</keyword>
<organism evidence="1 2">
    <name type="scientific">Aeromonas phage LAh10</name>
    <dbReference type="NCBI Taxonomy" id="2591025"/>
    <lineage>
        <taxon>Viruses</taxon>
        <taxon>Duplodnaviria</taxon>
        <taxon>Heunggongvirae</taxon>
        <taxon>Uroviricota</taxon>
        <taxon>Caudoviricetes</taxon>
        <taxon>Chimalliviridae</taxon>
        <taxon>Ludhianavirus</taxon>
        <taxon>Ludhianavirus LAh10</taxon>
    </lineage>
</organism>
<proteinExistence type="predicted"/>
<dbReference type="EMBL" id="MK838116">
    <property type="protein sequence ID" value="QDH47110.1"/>
    <property type="molecule type" value="Genomic_DNA"/>
</dbReference>
<evidence type="ECO:0000313" key="2">
    <source>
        <dbReference type="Proteomes" id="UP000318420"/>
    </source>
</evidence>
<evidence type="ECO:0000313" key="1">
    <source>
        <dbReference type="EMBL" id="QDH47110.1"/>
    </source>
</evidence>